<evidence type="ECO:0000313" key="12">
    <source>
        <dbReference type="Proteomes" id="UP000242757"/>
    </source>
</evidence>
<evidence type="ECO:0000256" key="7">
    <source>
        <dbReference type="ARBA" id="ARBA00023136"/>
    </source>
</evidence>
<dbReference type="Gene3D" id="3.40.50.300">
    <property type="entry name" value="P-loop containing nucleotide triphosphate hydrolases"/>
    <property type="match status" value="1"/>
</dbReference>
<dbReference type="InterPro" id="IPR027417">
    <property type="entry name" value="P-loop_NTPase"/>
</dbReference>
<evidence type="ECO:0000256" key="2">
    <source>
        <dbReference type="ARBA" id="ARBA00005417"/>
    </source>
</evidence>
<reference evidence="11 12" key="1">
    <citation type="submission" date="2017-08" db="EMBL/GenBank/DDBJ databases">
        <title>A Genome Sequence of Oceanimonas doudoroffii ATCC 27123T.</title>
        <authorList>
            <person name="Brennan M.A."/>
            <person name="Maclea K.S."/>
            <person name="Mcclelland W.D."/>
            <person name="Trachtenberg A.M."/>
        </authorList>
    </citation>
    <scope>NUCLEOTIDE SEQUENCE [LARGE SCALE GENOMIC DNA]</scope>
    <source>
        <strain evidence="11 12">ATCC 27123</strain>
    </source>
</reference>
<evidence type="ECO:0000256" key="8">
    <source>
        <dbReference type="ARBA" id="ARBA00038852"/>
    </source>
</evidence>
<dbReference type="NCBIfam" id="TIGR01727">
    <property type="entry name" value="oligo_HPY"/>
    <property type="match status" value="1"/>
</dbReference>
<dbReference type="PROSITE" id="PS50893">
    <property type="entry name" value="ABC_TRANSPORTER_2"/>
    <property type="match status" value="1"/>
</dbReference>
<evidence type="ECO:0000256" key="1">
    <source>
        <dbReference type="ARBA" id="ARBA00004417"/>
    </source>
</evidence>
<proteinExistence type="inferred from homology"/>
<dbReference type="InterPro" id="IPR003593">
    <property type="entry name" value="AAA+_ATPase"/>
</dbReference>
<feature type="domain" description="ABC transporter" evidence="10">
    <location>
        <begin position="1"/>
        <end position="241"/>
    </location>
</feature>
<dbReference type="GO" id="GO:0005524">
    <property type="term" value="F:ATP binding"/>
    <property type="evidence" value="ECO:0007669"/>
    <property type="project" value="UniProtKB-KW"/>
</dbReference>
<evidence type="ECO:0000256" key="9">
    <source>
        <dbReference type="ARBA" id="ARBA00047356"/>
    </source>
</evidence>
<name>A0A233RKA5_9GAMM</name>
<dbReference type="OrthoDB" id="9784450at2"/>
<dbReference type="GO" id="GO:0015833">
    <property type="term" value="P:peptide transport"/>
    <property type="evidence" value="ECO:0007669"/>
    <property type="project" value="InterPro"/>
</dbReference>
<dbReference type="PANTHER" id="PTHR43297">
    <property type="entry name" value="OLIGOPEPTIDE TRANSPORT ATP-BINDING PROTEIN APPD"/>
    <property type="match status" value="1"/>
</dbReference>
<dbReference type="EMBL" id="NBIM01000001">
    <property type="protein sequence ID" value="OXY83820.1"/>
    <property type="molecule type" value="Genomic_DNA"/>
</dbReference>
<keyword evidence="4" id="KW-1003">Cell membrane</keyword>
<keyword evidence="7" id="KW-0472">Membrane</keyword>
<dbReference type="InterPro" id="IPR050388">
    <property type="entry name" value="ABC_Ni/Peptide_Import"/>
</dbReference>
<comment type="similarity">
    <text evidence="2">Belongs to the ABC transporter superfamily.</text>
</comment>
<dbReference type="CDD" id="cd03257">
    <property type="entry name" value="ABC_NikE_OppD_transporters"/>
    <property type="match status" value="1"/>
</dbReference>
<dbReference type="Proteomes" id="UP000242757">
    <property type="component" value="Unassembled WGS sequence"/>
</dbReference>
<dbReference type="PANTHER" id="PTHR43297:SF2">
    <property type="entry name" value="DIPEPTIDE TRANSPORT ATP-BINDING PROTEIN DPPD"/>
    <property type="match status" value="1"/>
</dbReference>
<dbReference type="GO" id="GO:0016887">
    <property type="term" value="F:ATP hydrolysis activity"/>
    <property type="evidence" value="ECO:0007669"/>
    <property type="project" value="InterPro"/>
</dbReference>
<dbReference type="SUPFAM" id="SSF52540">
    <property type="entry name" value="P-loop containing nucleoside triphosphate hydrolases"/>
    <property type="match status" value="1"/>
</dbReference>
<gene>
    <name evidence="11" type="ORF">B6S08_08195</name>
</gene>
<dbReference type="GO" id="GO:0055085">
    <property type="term" value="P:transmembrane transport"/>
    <property type="evidence" value="ECO:0007669"/>
    <property type="project" value="UniProtKB-ARBA"/>
</dbReference>
<evidence type="ECO:0000259" key="10">
    <source>
        <dbReference type="PROSITE" id="PS50893"/>
    </source>
</evidence>
<dbReference type="PROSITE" id="PS00211">
    <property type="entry name" value="ABC_TRANSPORTER_1"/>
    <property type="match status" value="1"/>
</dbReference>
<accession>A0A233RKA5</accession>
<dbReference type="SMART" id="SM00382">
    <property type="entry name" value="AAA"/>
    <property type="match status" value="1"/>
</dbReference>
<comment type="subcellular location">
    <subcellularLocation>
        <location evidence="1">Cell inner membrane</location>
        <topology evidence="1">Peripheral membrane protein</topology>
    </subcellularLocation>
</comment>
<comment type="caution">
    <text evidence="11">The sequence shown here is derived from an EMBL/GenBank/DDBJ whole genome shotgun (WGS) entry which is preliminary data.</text>
</comment>
<dbReference type="Pfam" id="PF00005">
    <property type="entry name" value="ABC_tran"/>
    <property type="match status" value="1"/>
</dbReference>
<evidence type="ECO:0000313" key="11">
    <source>
        <dbReference type="EMBL" id="OXY83820.1"/>
    </source>
</evidence>
<sequence>MHRKGNLKAIQNVSFDMREGEILGVVGESGAGKSLTGSAITGLLEAPGRIAGGEIRLHGQRIDNLAEERRRLLRGKEIGAIFQDPLTSLNPVLTVGKQLIETIQTHLPLSYEQARQKALNLMKEVGIPAAEQRIDQYPHQFSGGMRQRIVIALALCVEPRVIIADEPTTALDVSVQAQVLQLLRRLCKQHNASVMLVTHDMGVIAEICDRVAVMYAGRLVEIGPVEAVLKSPSHPYTAGLMGSIPRIGVREPRLSQIPGSMPRLNAIPPGCAFNPRCPNSSAECRQSEPVLKTVGDSRVSCLKVTEEELV</sequence>
<evidence type="ECO:0000256" key="3">
    <source>
        <dbReference type="ARBA" id="ARBA00022448"/>
    </source>
</evidence>
<keyword evidence="3" id="KW-0813">Transport</keyword>
<organism evidence="11 12">
    <name type="scientific">Oceanimonas doudoroffii</name>
    <dbReference type="NCBI Taxonomy" id="84158"/>
    <lineage>
        <taxon>Bacteria</taxon>
        <taxon>Pseudomonadati</taxon>
        <taxon>Pseudomonadota</taxon>
        <taxon>Gammaproteobacteria</taxon>
        <taxon>Aeromonadales</taxon>
        <taxon>Aeromonadaceae</taxon>
        <taxon>Oceanimonas</taxon>
    </lineage>
</organism>
<dbReference type="InterPro" id="IPR013563">
    <property type="entry name" value="Oligopep_ABC_C"/>
</dbReference>
<dbReference type="InterPro" id="IPR017871">
    <property type="entry name" value="ABC_transporter-like_CS"/>
</dbReference>
<keyword evidence="12" id="KW-1185">Reference proteome</keyword>
<evidence type="ECO:0000256" key="4">
    <source>
        <dbReference type="ARBA" id="ARBA00022475"/>
    </source>
</evidence>
<dbReference type="AlphaFoldDB" id="A0A233RKA5"/>
<dbReference type="EC" id="7.4.2.9" evidence="8"/>
<evidence type="ECO:0000256" key="5">
    <source>
        <dbReference type="ARBA" id="ARBA00022741"/>
    </source>
</evidence>
<keyword evidence="5" id="KW-0547">Nucleotide-binding</keyword>
<dbReference type="GO" id="GO:0005886">
    <property type="term" value="C:plasma membrane"/>
    <property type="evidence" value="ECO:0007669"/>
    <property type="project" value="UniProtKB-SubCell"/>
</dbReference>
<dbReference type="InterPro" id="IPR003439">
    <property type="entry name" value="ABC_transporter-like_ATP-bd"/>
</dbReference>
<protein>
    <recommendedName>
        <fullName evidence="8">ABC-type dipeptide transporter</fullName>
        <ecNumber evidence="8">7.4.2.9</ecNumber>
    </recommendedName>
</protein>
<dbReference type="FunFam" id="3.40.50.300:FF:000016">
    <property type="entry name" value="Oligopeptide ABC transporter ATP-binding component"/>
    <property type="match status" value="1"/>
</dbReference>
<evidence type="ECO:0000256" key="6">
    <source>
        <dbReference type="ARBA" id="ARBA00022840"/>
    </source>
</evidence>
<dbReference type="Pfam" id="PF08352">
    <property type="entry name" value="oligo_HPY"/>
    <property type="match status" value="1"/>
</dbReference>
<comment type="catalytic activity">
    <reaction evidence="9">
        <text>a dipeptide(out) + ATP + H2O = a dipeptide(in) + ADP + phosphate + H(+)</text>
        <dbReference type="Rhea" id="RHEA:23120"/>
        <dbReference type="ChEBI" id="CHEBI:15377"/>
        <dbReference type="ChEBI" id="CHEBI:15378"/>
        <dbReference type="ChEBI" id="CHEBI:30616"/>
        <dbReference type="ChEBI" id="CHEBI:43474"/>
        <dbReference type="ChEBI" id="CHEBI:90799"/>
        <dbReference type="ChEBI" id="CHEBI:456216"/>
        <dbReference type="EC" id="7.4.2.9"/>
    </reaction>
</comment>
<keyword evidence="6 11" id="KW-0067">ATP-binding</keyword>